<organism evidence="8 9">
    <name type="scientific">Microbacterium sediminis</name>
    <dbReference type="NCBI Taxonomy" id="904291"/>
    <lineage>
        <taxon>Bacteria</taxon>
        <taxon>Bacillati</taxon>
        <taxon>Actinomycetota</taxon>
        <taxon>Actinomycetes</taxon>
        <taxon>Micrococcales</taxon>
        <taxon>Microbacteriaceae</taxon>
        <taxon>Microbacterium</taxon>
    </lineage>
</organism>
<dbReference type="PANTHER" id="PTHR33992:SF1">
    <property type="entry name" value="RIBONUCLEASE P PROTEIN COMPONENT"/>
    <property type="match status" value="1"/>
</dbReference>
<proteinExistence type="predicted"/>
<dbReference type="Gene3D" id="3.30.230.10">
    <property type="match status" value="1"/>
</dbReference>
<dbReference type="PROSITE" id="PS00648">
    <property type="entry name" value="RIBONUCLEASE_P"/>
    <property type="match status" value="1"/>
</dbReference>
<name>A0A1B9NA07_9MICO</name>
<dbReference type="GO" id="GO:0004526">
    <property type="term" value="F:ribonuclease P activity"/>
    <property type="evidence" value="ECO:0007669"/>
    <property type="project" value="UniProtKB-UniRule"/>
</dbReference>
<evidence type="ECO:0000256" key="1">
    <source>
        <dbReference type="ARBA" id="ARBA00002663"/>
    </source>
</evidence>
<sequence>MVLTDEPRPARFGFIISKAVGGAVVRNTVRRRLKAVCAEALPGVREGADVVIRALPSSAHAPFAELRTEVLRCLERRAS</sequence>
<dbReference type="NCBIfam" id="TIGR00188">
    <property type="entry name" value="rnpA"/>
    <property type="match status" value="1"/>
</dbReference>
<evidence type="ECO:0000256" key="7">
    <source>
        <dbReference type="NCBIfam" id="TIGR00188"/>
    </source>
</evidence>
<dbReference type="GO" id="GO:0000049">
    <property type="term" value="F:tRNA binding"/>
    <property type="evidence" value="ECO:0007669"/>
    <property type="project" value="InterPro"/>
</dbReference>
<evidence type="ECO:0000313" key="9">
    <source>
        <dbReference type="Proteomes" id="UP000093355"/>
    </source>
</evidence>
<dbReference type="InterPro" id="IPR000100">
    <property type="entry name" value="RNase_P"/>
</dbReference>
<evidence type="ECO:0000313" key="8">
    <source>
        <dbReference type="EMBL" id="OCG73410.1"/>
    </source>
</evidence>
<dbReference type="AlphaFoldDB" id="A0A1B9NA07"/>
<dbReference type="InterPro" id="IPR020539">
    <property type="entry name" value="RNase_P_CS"/>
</dbReference>
<protein>
    <recommendedName>
        <fullName evidence="7">Ribonuclease P protein component</fullName>
        <ecNumber evidence="7">3.1.26.5</ecNumber>
    </recommendedName>
</protein>
<evidence type="ECO:0000256" key="3">
    <source>
        <dbReference type="ARBA" id="ARBA00022722"/>
    </source>
</evidence>
<dbReference type="PANTHER" id="PTHR33992">
    <property type="entry name" value="RIBONUCLEASE P PROTEIN COMPONENT"/>
    <property type="match status" value="1"/>
</dbReference>
<keyword evidence="5" id="KW-0378">Hydrolase</keyword>
<keyword evidence="6" id="KW-0694">RNA-binding</keyword>
<dbReference type="Proteomes" id="UP000093355">
    <property type="component" value="Unassembled WGS sequence"/>
</dbReference>
<keyword evidence="9" id="KW-1185">Reference proteome</keyword>
<dbReference type="GO" id="GO:0042781">
    <property type="term" value="F:3'-tRNA processing endoribonuclease activity"/>
    <property type="evidence" value="ECO:0007669"/>
    <property type="project" value="TreeGrafter"/>
</dbReference>
<dbReference type="GO" id="GO:0030677">
    <property type="term" value="C:ribonuclease P complex"/>
    <property type="evidence" value="ECO:0007669"/>
    <property type="project" value="TreeGrafter"/>
</dbReference>
<evidence type="ECO:0000256" key="2">
    <source>
        <dbReference type="ARBA" id="ARBA00022694"/>
    </source>
</evidence>
<comment type="function">
    <text evidence="1">RNaseP catalyzes the removal of the 5'-leader sequence from pre-tRNA to produce the mature 5'-terminus. It can also cleave other RNA substrates such as 4.5S RNA. The protein component plays an auxiliary but essential role in vivo by binding to the 5'-leader sequence and broadening the substrate specificity of the ribozyme.</text>
</comment>
<dbReference type="InterPro" id="IPR014721">
    <property type="entry name" value="Ribsml_uS5_D2-typ_fold_subgr"/>
</dbReference>
<dbReference type="EMBL" id="LXMD01000025">
    <property type="protein sequence ID" value="OCG73410.1"/>
    <property type="molecule type" value="Genomic_DNA"/>
</dbReference>
<evidence type="ECO:0000256" key="6">
    <source>
        <dbReference type="ARBA" id="ARBA00022884"/>
    </source>
</evidence>
<evidence type="ECO:0000256" key="5">
    <source>
        <dbReference type="ARBA" id="ARBA00022801"/>
    </source>
</evidence>
<keyword evidence="2" id="KW-0819">tRNA processing</keyword>
<keyword evidence="4" id="KW-0255">Endonuclease</keyword>
<gene>
    <name evidence="8" type="ORF">A7J15_08825</name>
</gene>
<dbReference type="InterPro" id="IPR020568">
    <property type="entry name" value="Ribosomal_Su5_D2-typ_SF"/>
</dbReference>
<dbReference type="SUPFAM" id="SSF54211">
    <property type="entry name" value="Ribosomal protein S5 domain 2-like"/>
    <property type="match status" value="1"/>
</dbReference>
<dbReference type="STRING" id="904291.A7J15_08825"/>
<dbReference type="Pfam" id="PF00825">
    <property type="entry name" value="Ribonuclease_P"/>
    <property type="match status" value="1"/>
</dbReference>
<keyword evidence="3" id="KW-0540">Nuclease</keyword>
<dbReference type="EC" id="3.1.26.5" evidence="7"/>
<evidence type="ECO:0000256" key="4">
    <source>
        <dbReference type="ARBA" id="ARBA00022759"/>
    </source>
</evidence>
<accession>A0A1B9NA07</accession>
<reference evidence="8 9" key="1">
    <citation type="submission" date="2016-05" db="EMBL/GenBank/DDBJ databases">
        <authorList>
            <person name="Lavstsen T."/>
            <person name="Jespersen J.S."/>
        </authorList>
    </citation>
    <scope>NUCLEOTIDE SEQUENCE [LARGE SCALE GENOMIC DNA]</scope>
    <source>
        <strain evidence="8 9">YLB-01</strain>
    </source>
</reference>
<comment type="caution">
    <text evidence="8">The sequence shown here is derived from an EMBL/GenBank/DDBJ whole genome shotgun (WGS) entry which is preliminary data.</text>
</comment>